<dbReference type="AlphaFoldDB" id="A0A1G2KAZ9"/>
<evidence type="ECO:0000256" key="1">
    <source>
        <dbReference type="ARBA" id="ARBA00004196"/>
    </source>
</evidence>
<name>A0A1G2KAZ9_9BACT</name>
<dbReference type="InterPro" id="IPR058792">
    <property type="entry name" value="Beta-barrel_RND_2"/>
</dbReference>
<keyword evidence="5" id="KW-1133">Transmembrane helix</keyword>
<dbReference type="Gene3D" id="2.40.50.100">
    <property type="match status" value="2"/>
</dbReference>
<evidence type="ECO:0000256" key="5">
    <source>
        <dbReference type="SAM" id="Phobius"/>
    </source>
</evidence>
<evidence type="ECO:0000313" key="7">
    <source>
        <dbReference type="EMBL" id="OGZ96597.1"/>
    </source>
</evidence>
<feature type="coiled-coil region" evidence="4">
    <location>
        <begin position="275"/>
        <end position="335"/>
    </location>
</feature>
<dbReference type="PANTHER" id="PTHR32347:SF23">
    <property type="entry name" value="BLL5650 PROTEIN"/>
    <property type="match status" value="1"/>
</dbReference>
<dbReference type="InterPro" id="IPR006143">
    <property type="entry name" value="RND_pump_MFP"/>
</dbReference>
<comment type="similarity">
    <text evidence="2">Belongs to the membrane fusion protein (MFP) (TC 8.A.1) family.</text>
</comment>
<dbReference type="SUPFAM" id="SSF111369">
    <property type="entry name" value="HlyD-like secretion proteins"/>
    <property type="match status" value="2"/>
</dbReference>
<feature type="transmembrane region" description="Helical" evidence="5">
    <location>
        <begin position="12"/>
        <end position="31"/>
    </location>
</feature>
<dbReference type="Pfam" id="PF25954">
    <property type="entry name" value="Beta-barrel_RND_2"/>
    <property type="match status" value="1"/>
</dbReference>
<keyword evidence="3 4" id="KW-0175">Coiled coil</keyword>
<feature type="domain" description="CusB-like beta-barrel" evidence="6">
    <location>
        <begin position="380"/>
        <end position="453"/>
    </location>
</feature>
<accession>A0A1G2KAZ9</accession>
<dbReference type="EMBL" id="MHQD01000009">
    <property type="protein sequence ID" value="OGZ96597.1"/>
    <property type="molecule type" value="Genomic_DNA"/>
</dbReference>
<sequence>MKSRFFSSFKRPRVIIPLLIIILGAGGYFTFFRGNGVAYEVVPARILDIRQEVSVTGRVEPIESVDLAFEKGGRVRAVNVKVGDRVLAGAILMSLDNADLFADRDQADADRKAQQALLDQYRRGTRPEELAISEAKVKSAKSAVGDAASNLIDKISDAYTKSDDAIRNKVDQFFLAPRGTNPQIAFSLPDSKLKSELEQERFAIEKMLVSWSASFAATEADILGSLLEAKENAARVRAFLDKAALALSTLTPSGSLSQTTIDGYRTDVSSARTSVNTALTNLTSAEEKLRIAEANLTIAERELELSRAGKIPEEIAAQEARVLQAEAKVRSAEAAIAKTLIRAPINGIVTEENTDPGETAAANTVMVKLLSASGFKVESFVPEVDIAKVKEGNAASITLDAYGSDEVFEARVALIDPRETIIDGVATYKVTFDFGKKDERIRAGMTANVDILAEKKEGVLAVPLRAIKTKNGTKYVEILGADGKTILSAEVETGLKGSDGNIEIVSGITEGQSVIVFSKSE</sequence>
<dbReference type="NCBIfam" id="TIGR01730">
    <property type="entry name" value="RND_mfp"/>
    <property type="match status" value="1"/>
</dbReference>
<evidence type="ECO:0000259" key="6">
    <source>
        <dbReference type="Pfam" id="PF25954"/>
    </source>
</evidence>
<dbReference type="InterPro" id="IPR050465">
    <property type="entry name" value="UPF0194_transport"/>
</dbReference>
<keyword evidence="5" id="KW-0812">Transmembrane</keyword>
<dbReference type="GO" id="GO:0030313">
    <property type="term" value="C:cell envelope"/>
    <property type="evidence" value="ECO:0007669"/>
    <property type="project" value="UniProtKB-SubCell"/>
</dbReference>
<evidence type="ECO:0000256" key="4">
    <source>
        <dbReference type="SAM" id="Coils"/>
    </source>
</evidence>
<evidence type="ECO:0000256" key="3">
    <source>
        <dbReference type="ARBA" id="ARBA00023054"/>
    </source>
</evidence>
<dbReference type="PANTHER" id="PTHR32347">
    <property type="entry name" value="EFFLUX SYSTEM COMPONENT YKNX-RELATED"/>
    <property type="match status" value="1"/>
</dbReference>
<comment type="caution">
    <text evidence="7">The sequence shown here is derived from an EMBL/GenBank/DDBJ whole genome shotgun (WGS) entry which is preliminary data.</text>
</comment>
<organism evidence="7 8">
    <name type="scientific">Candidatus Sungbacteria bacterium RIFCSPHIGHO2_01_FULL_50_25</name>
    <dbReference type="NCBI Taxonomy" id="1802265"/>
    <lineage>
        <taxon>Bacteria</taxon>
        <taxon>Candidatus Sungiibacteriota</taxon>
    </lineage>
</organism>
<protein>
    <recommendedName>
        <fullName evidence="6">CusB-like beta-barrel domain-containing protein</fullName>
    </recommendedName>
</protein>
<keyword evidence="5" id="KW-0472">Membrane</keyword>
<evidence type="ECO:0000256" key="2">
    <source>
        <dbReference type="ARBA" id="ARBA00009477"/>
    </source>
</evidence>
<proteinExistence type="inferred from homology"/>
<dbReference type="Gene3D" id="2.40.420.20">
    <property type="match status" value="1"/>
</dbReference>
<comment type="subcellular location">
    <subcellularLocation>
        <location evidence="1">Cell envelope</location>
    </subcellularLocation>
</comment>
<evidence type="ECO:0000313" key="8">
    <source>
        <dbReference type="Proteomes" id="UP000178574"/>
    </source>
</evidence>
<gene>
    <name evidence="7" type="ORF">A2847_01820</name>
</gene>
<dbReference type="Proteomes" id="UP000178574">
    <property type="component" value="Unassembled WGS sequence"/>
</dbReference>
<reference evidence="7 8" key="1">
    <citation type="journal article" date="2016" name="Nat. Commun.">
        <title>Thousands of microbial genomes shed light on interconnected biogeochemical processes in an aquifer system.</title>
        <authorList>
            <person name="Anantharaman K."/>
            <person name="Brown C.T."/>
            <person name="Hug L.A."/>
            <person name="Sharon I."/>
            <person name="Castelle C.J."/>
            <person name="Probst A.J."/>
            <person name="Thomas B.C."/>
            <person name="Singh A."/>
            <person name="Wilkins M.J."/>
            <person name="Karaoz U."/>
            <person name="Brodie E.L."/>
            <person name="Williams K.H."/>
            <person name="Hubbard S.S."/>
            <person name="Banfield J.F."/>
        </authorList>
    </citation>
    <scope>NUCLEOTIDE SEQUENCE [LARGE SCALE GENOMIC DNA]</scope>
</reference>
<dbReference type="GO" id="GO:0022857">
    <property type="term" value="F:transmembrane transporter activity"/>
    <property type="evidence" value="ECO:0007669"/>
    <property type="project" value="InterPro"/>
</dbReference>
<dbReference type="Gene3D" id="2.40.30.170">
    <property type="match status" value="1"/>
</dbReference>
<dbReference type="GO" id="GO:0016020">
    <property type="term" value="C:membrane"/>
    <property type="evidence" value="ECO:0007669"/>
    <property type="project" value="InterPro"/>
</dbReference>